<dbReference type="SUPFAM" id="SSF47576">
    <property type="entry name" value="Calponin-homology domain, CH-domain"/>
    <property type="match status" value="1"/>
</dbReference>
<dbReference type="Pfam" id="PF00412">
    <property type="entry name" value="LIM"/>
    <property type="match status" value="1"/>
</dbReference>
<evidence type="ECO:0000259" key="7">
    <source>
        <dbReference type="PROSITE" id="PS50023"/>
    </source>
</evidence>
<dbReference type="SUPFAM" id="SSF57716">
    <property type="entry name" value="Glucocorticoid receptor-like (DNA-binding domain)"/>
    <property type="match status" value="1"/>
</dbReference>
<gene>
    <name evidence="10" type="primary">MICALL2</name>
</gene>
<feature type="compositionally biased region" description="Pro residues" evidence="6">
    <location>
        <begin position="151"/>
        <end position="167"/>
    </location>
</feature>
<feature type="compositionally biased region" description="Basic and acidic residues" evidence="6">
    <location>
        <begin position="336"/>
        <end position="349"/>
    </location>
</feature>
<feature type="domain" description="LIM zinc-binding" evidence="7">
    <location>
        <begin position="197"/>
        <end position="259"/>
    </location>
</feature>
<keyword evidence="1 4" id="KW-0479">Metal-binding</keyword>
<protein>
    <submittedName>
        <fullName evidence="10">MICAL-like protein 2 isoform X1</fullName>
    </submittedName>
</protein>
<dbReference type="RefSeq" id="XP_072838925.1">
    <property type="nucleotide sequence ID" value="XM_072982824.1"/>
</dbReference>
<keyword evidence="9" id="KW-1185">Reference proteome</keyword>
<feature type="compositionally biased region" description="Basic and acidic residues" evidence="6">
    <location>
        <begin position="137"/>
        <end position="147"/>
    </location>
</feature>
<keyword evidence="5" id="KW-0175">Coiled coil</keyword>
<feature type="coiled-coil region" evidence="5">
    <location>
        <begin position="701"/>
        <end position="728"/>
    </location>
</feature>
<feature type="region of interest" description="Disordered" evidence="6">
    <location>
        <begin position="126"/>
        <end position="176"/>
    </location>
</feature>
<feature type="compositionally biased region" description="Polar residues" evidence="6">
    <location>
        <begin position="674"/>
        <end position="691"/>
    </location>
</feature>
<dbReference type="SMART" id="SM00132">
    <property type="entry name" value="LIM"/>
    <property type="match status" value="1"/>
</dbReference>
<evidence type="ECO:0000256" key="2">
    <source>
        <dbReference type="ARBA" id="ARBA00022833"/>
    </source>
</evidence>
<evidence type="ECO:0000313" key="9">
    <source>
        <dbReference type="Proteomes" id="UP001652642"/>
    </source>
</evidence>
<evidence type="ECO:0000256" key="3">
    <source>
        <dbReference type="ARBA" id="ARBA00023038"/>
    </source>
</evidence>
<keyword evidence="2 4" id="KW-0862">Zinc</keyword>
<dbReference type="InterPro" id="IPR022735">
    <property type="entry name" value="bMERB_dom"/>
</dbReference>
<evidence type="ECO:0000259" key="8">
    <source>
        <dbReference type="PROSITE" id="PS51848"/>
    </source>
</evidence>
<dbReference type="Gene3D" id="2.10.110.10">
    <property type="entry name" value="Cysteine Rich Protein"/>
    <property type="match status" value="1"/>
</dbReference>
<evidence type="ECO:0000256" key="5">
    <source>
        <dbReference type="SAM" id="Coils"/>
    </source>
</evidence>
<accession>A0ABM5F0I4</accession>
<evidence type="ECO:0000256" key="6">
    <source>
        <dbReference type="SAM" id="MobiDB-lite"/>
    </source>
</evidence>
<feature type="domain" description="BMERB" evidence="8">
    <location>
        <begin position="691"/>
        <end position="838"/>
    </location>
</feature>
<dbReference type="PROSITE" id="PS51848">
    <property type="entry name" value="BMERB"/>
    <property type="match status" value="1"/>
</dbReference>
<reference evidence="10" key="1">
    <citation type="submission" date="2025-08" db="UniProtKB">
        <authorList>
            <consortium name="RefSeq"/>
        </authorList>
    </citation>
    <scope>IDENTIFICATION</scope>
</reference>
<keyword evidence="3 4" id="KW-0440">LIM domain</keyword>
<dbReference type="PROSITE" id="PS50023">
    <property type="entry name" value="LIM_DOMAIN_2"/>
    <property type="match status" value="1"/>
</dbReference>
<evidence type="ECO:0000256" key="1">
    <source>
        <dbReference type="ARBA" id="ARBA00022723"/>
    </source>
</evidence>
<dbReference type="InterPro" id="IPR036872">
    <property type="entry name" value="CH_dom_sf"/>
</dbReference>
<feature type="region of interest" description="Disordered" evidence="6">
    <location>
        <begin position="381"/>
        <end position="698"/>
    </location>
</feature>
<name>A0ABM5F0I4_9SAUR</name>
<feature type="compositionally biased region" description="Polar residues" evidence="6">
    <location>
        <begin position="490"/>
        <end position="501"/>
    </location>
</feature>
<feature type="compositionally biased region" description="Basic and acidic residues" evidence="6">
    <location>
        <begin position="657"/>
        <end position="667"/>
    </location>
</feature>
<sequence length="869" mass="96590">MSFSRNLTMHVRMYGFKILHTLILGKAFPTPTRMPLRIQRDQKVLLWRPVWPCRNFKDHRDFSALCKENVYENNELAFRVAEEELGIPALLDAEDMVALKVPDRLSILTYVSQYYNYFHGRSPIGGMAGVKRPPSKPSEEPTGKKAVTEPATPPPPKPSPVYVPPGPKTNSAVQGKENAPVAAKRHALTESTNTRHSNCTICGTHVHLVQRLLVDGKLYHRNCFRCKQCSGTLQSGNYKAGNEPGVFICNQHEQPSHLQNSLLVRTRDTLGENKPTDTTSASRSYLKALESKKPAEEAIKTIQVPKRSVVEKSTAGDPVNFGMIKSSPVTVNPSSHKLDPLRTNPDHCETPAASSSSSTPSHWTPSSAKTQEARMKFFQSGLRNSGSPADKAGGIKNQGAPFSSSQVAGGSPVPGSHDLETSVGSNEKNRARNILMQALPGSQVSTNRTGNSSTSSSASNVKLSHTPSSGFRHLETKNIPPNVISKPVSAPTTVEKTNRGSPGTPAAANKDLNQKGNIWTAAPNRFKDQPISQPAHSGHKLDEKITKAEGKRATDEKSESPADWRSRLKPVPSKFSNRDEAKTFQKPADVHKGPVTVSLNPTRDDKKPTSSVTSSAGHDAAPSSDQQRKRKLLVVQVETSGGWEKARQTWGDPPGTQKREAPTRPQEKAVASVKPSSTTFQKRPSGQTLSPSKHRPDYIPEEEIQKEVQQIEKDLDKLELKGVDMEKDLRICEGDDTEDALMVEWFKLIHEKQLLLRRESELMHKLNQQKLEEKQCDIESELRCLMSKSEFLKTPKEKAREEELLKLYVATVNDRNKIVEDLDEDRLREQEEDEMLAAMIQKLDVPRDSQESDRKKTKFPFFKMLKTKN</sequence>
<dbReference type="Gene3D" id="1.10.418.10">
    <property type="entry name" value="Calponin-like domain"/>
    <property type="match status" value="1"/>
</dbReference>
<evidence type="ECO:0000256" key="4">
    <source>
        <dbReference type="PROSITE-ProRule" id="PRU00125"/>
    </source>
</evidence>
<dbReference type="InterPro" id="IPR050540">
    <property type="entry name" value="F-actin_Monoox_Mical"/>
</dbReference>
<feature type="compositionally biased region" description="Low complexity" evidence="6">
    <location>
        <begin position="350"/>
        <end position="368"/>
    </location>
</feature>
<evidence type="ECO:0000313" key="10">
    <source>
        <dbReference type="RefSeq" id="XP_072838925.1"/>
    </source>
</evidence>
<feature type="compositionally biased region" description="Low complexity" evidence="6">
    <location>
        <begin position="445"/>
        <end position="460"/>
    </location>
</feature>
<proteinExistence type="predicted"/>
<feature type="compositionally biased region" description="Basic and acidic residues" evidence="6">
    <location>
        <begin position="539"/>
        <end position="566"/>
    </location>
</feature>
<dbReference type="GeneID" id="110084710"/>
<dbReference type="Proteomes" id="UP001652642">
    <property type="component" value="Chromosome 13"/>
</dbReference>
<dbReference type="InterPro" id="IPR001715">
    <property type="entry name" value="CH_dom"/>
</dbReference>
<feature type="region of interest" description="Disordered" evidence="6">
    <location>
        <begin position="307"/>
        <end position="369"/>
    </location>
</feature>
<dbReference type="PANTHER" id="PTHR23167">
    <property type="entry name" value="CALPONIN HOMOLOGY DOMAIN-CONTAINING PROTEIN DDB_G0272472-RELATED"/>
    <property type="match status" value="1"/>
</dbReference>
<dbReference type="PROSITE" id="PS00478">
    <property type="entry name" value="LIM_DOMAIN_1"/>
    <property type="match status" value="1"/>
</dbReference>
<feature type="compositionally biased region" description="Basic and acidic residues" evidence="6">
    <location>
        <begin position="576"/>
        <end position="592"/>
    </location>
</feature>
<organism evidence="9 10">
    <name type="scientific">Pogona vitticeps</name>
    <name type="common">central bearded dragon</name>
    <dbReference type="NCBI Taxonomy" id="103695"/>
    <lineage>
        <taxon>Eukaryota</taxon>
        <taxon>Metazoa</taxon>
        <taxon>Chordata</taxon>
        <taxon>Craniata</taxon>
        <taxon>Vertebrata</taxon>
        <taxon>Euteleostomi</taxon>
        <taxon>Lepidosauria</taxon>
        <taxon>Squamata</taxon>
        <taxon>Bifurcata</taxon>
        <taxon>Unidentata</taxon>
        <taxon>Episquamata</taxon>
        <taxon>Toxicofera</taxon>
        <taxon>Iguania</taxon>
        <taxon>Acrodonta</taxon>
        <taxon>Agamidae</taxon>
        <taxon>Amphibolurinae</taxon>
        <taxon>Pogona</taxon>
    </lineage>
</organism>
<dbReference type="CDD" id="cd09444">
    <property type="entry name" value="LIM_Mical_like_1"/>
    <property type="match status" value="1"/>
</dbReference>
<dbReference type="PANTHER" id="PTHR23167:SF87">
    <property type="entry name" value="MICAL-LIKE PROTEIN 2"/>
    <property type="match status" value="1"/>
</dbReference>
<dbReference type="Pfam" id="PF12130">
    <property type="entry name" value="bMERB_dom"/>
    <property type="match status" value="1"/>
</dbReference>
<dbReference type="SMART" id="SM01203">
    <property type="entry name" value="DUF3585"/>
    <property type="match status" value="1"/>
</dbReference>
<dbReference type="Pfam" id="PF00307">
    <property type="entry name" value="CH"/>
    <property type="match status" value="1"/>
</dbReference>
<dbReference type="InterPro" id="IPR001781">
    <property type="entry name" value="Znf_LIM"/>
</dbReference>